<dbReference type="AlphaFoldDB" id="A0A5M6I4K1"/>
<evidence type="ECO:0000313" key="2">
    <source>
        <dbReference type="EMBL" id="KAA5602708.1"/>
    </source>
</evidence>
<evidence type="ECO:0000256" key="1">
    <source>
        <dbReference type="SAM" id="SignalP"/>
    </source>
</evidence>
<dbReference type="InterPro" id="IPR031485">
    <property type="entry name" value="CBP_BcsS"/>
</dbReference>
<feature type="signal peptide" evidence="1">
    <location>
        <begin position="1"/>
        <end position="23"/>
    </location>
</feature>
<dbReference type="Proteomes" id="UP000323886">
    <property type="component" value="Unassembled WGS sequence"/>
</dbReference>
<evidence type="ECO:0000313" key="3">
    <source>
        <dbReference type="Proteomes" id="UP000323886"/>
    </source>
</evidence>
<keyword evidence="1" id="KW-0732">Signal</keyword>
<dbReference type="Pfam" id="PF17036">
    <property type="entry name" value="CBP_BcsS"/>
    <property type="match status" value="1"/>
</dbReference>
<proteinExistence type="predicted"/>
<name>A0A5M6I4K1_9HYPH</name>
<accession>A0A5M6I4K1</accession>
<gene>
    <name evidence="2" type="primary">bcsS</name>
    <name evidence="2" type="ORF">F1193_04285</name>
</gene>
<comment type="caution">
    <text evidence="2">The sequence shown here is derived from an EMBL/GenBank/DDBJ whole genome shotgun (WGS) entry which is preliminary data.</text>
</comment>
<dbReference type="EMBL" id="VWPL01000005">
    <property type="protein sequence ID" value="KAA5602708.1"/>
    <property type="molecule type" value="Genomic_DNA"/>
</dbReference>
<reference evidence="2 3" key="1">
    <citation type="submission" date="2019-09" db="EMBL/GenBank/DDBJ databases">
        <title>Draft Whole-Genome sequence of Blastochloris sulfoviridis DSM 729.</title>
        <authorList>
            <person name="Meyer T.E."/>
            <person name="Kyndt J.A."/>
        </authorList>
    </citation>
    <scope>NUCLEOTIDE SEQUENCE [LARGE SCALE GENOMIC DNA]</scope>
    <source>
        <strain evidence="2 3">DSM 729</strain>
    </source>
</reference>
<protein>
    <submittedName>
        <fullName evidence="2">Cellulose biosynthesis protein BcsS</fullName>
    </submittedName>
</protein>
<dbReference type="OrthoDB" id="8479338at2"/>
<sequence>MSGLSATRAAALCCMVAVVEAVAAEDAAPSPSPLPSWLIFSGAEATGRVANGWIGADYAPGGIDRSGLRLRGTASAGGYRTSHPDDSATDITVRKQTATLAAGYGWITPSRRTALFVGGEVDAREPDHPAVPSSDRGTHWGVAIAGELWAAPSPLVQVMASASYGSARASWALRAAVCGRIAGVCLGPETAAVGDAAGSEFRFGLGLTGLSVGPFETRLAAGVADDAEGDADTSAYGLVSMWRRF</sequence>
<feature type="chain" id="PRO_5024404104" evidence="1">
    <location>
        <begin position="24"/>
        <end position="245"/>
    </location>
</feature>
<organism evidence="2 3">
    <name type="scientific">Blastochloris sulfoviridis</name>
    <dbReference type="NCBI Taxonomy" id="50712"/>
    <lineage>
        <taxon>Bacteria</taxon>
        <taxon>Pseudomonadati</taxon>
        <taxon>Pseudomonadota</taxon>
        <taxon>Alphaproteobacteria</taxon>
        <taxon>Hyphomicrobiales</taxon>
        <taxon>Blastochloridaceae</taxon>
        <taxon>Blastochloris</taxon>
    </lineage>
</organism>
<keyword evidence="3" id="KW-1185">Reference proteome</keyword>